<reference evidence="1 2" key="1">
    <citation type="journal article" date="2015" name="Microbiome">
        <title>Genomic resolution of linkages in carbon, nitrogen, and sulfur cycling among widespread estuary sediment bacteria.</title>
        <authorList>
            <person name="Baker B.J."/>
            <person name="Lazar C.S."/>
            <person name="Teske A.P."/>
            <person name="Dick G.J."/>
        </authorList>
    </citation>
    <scope>NUCLEOTIDE SEQUENCE [LARGE SCALE GENOMIC DNA]</scope>
    <source>
        <strain evidence="1">DG_24</strain>
    </source>
</reference>
<sequence>MPDTSELITIYVYLGEEAGRTTIIEAQTQLLGEPWITMTTAESGPGFPRHFMVAVRDDYRNRLRSVEDRIWEVVSRVVTTGGPRFSVRLGDHPVWEDDWKERTPSVI</sequence>
<evidence type="ECO:0000313" key="1">
    <source>
        <dbReference type="EMBL" id="KPJ52780.1"/>
    </source>
</evidence>
<accession>A0A0S7WT70</accession>
<proteinExistence type="predicted"/>
<dbReference type="Proteomes" id="UP000052008">
    <property type="component" value="Unassembled WGS sequence"/>
</dbReference>
<comment type="caution">
    <text evidence="1">The sequence shown here is derived from an EMBL/GenBank/DDBJ whole genome shotgun (WGS) entry which is preliminary data.</text>
</comment>
<name>A0A0S7WT70_UNCT6</name>
<protein>
    <submittedName>
        <fullName evidence="1">Uncharacterized protein</fullName>
    </submittedName>
</protein>
<gene>
    <name evidence="1" type="ORF">AMJ39_06920</name>
</gene>
<evidence type="ECO:0000313" key="2">
    <source>
        <dbReference type="Proteomes" id="UP000052008"/>
    </source>
</evidence>
<dbReference type="EMBL" id="LIZS01000042">
    <property type="protein sequence ID" value="KPJ52780.1"/>
    <property type="molecule type" value="Genomic_DNA"/>
</dbReference>
<dbReference type="AlphaFoldDB" id="A0A0S7WT70"/>
<organism evidence="1 2">
    <name type="scientific">candidate division TA06 bacterium DG_24</name>
    <dbReference type="NCBI Taxonomy" id="1703770"/>
    <lineage>
        <taxon>Bacteria</taxon>
        <taxon>Bacteria division TA06</taxon>
    </lineage>
</organism>